<protein>
    <submittedName>
        <fullName evidence="2">Uncharacterized protein</fullName>
    </submittedName>
</protein>
<keyword evidence="1" id="KW-0812">Transmembrane</keyword>
<keyword evidence="1" id="KW-0472">Membrane</keyword>
<keyword evidence="1" id="KW-1133">Transmembrane helix</keyword>
<feature type="transmembrane region" description="Helical" evidence="1">
    <location>
        <begin position="43"/>
        <end position="62"/>
    </location>
</feature>
<comment type="caution">
    <text evidence="2">The sequence shown here is derived from an EMBL/GenBank/DDBJ whole genome shotgun (WGS) entry which is preliminary data.</text>
</comment>
<evidence type="ECO:0000256" key="1">
    <source>
        <dbReference type="SAM" id="Phobius"/>
    </source>
</evidence>
<name>A0A8H4B6D9_MUCCL</name>
<gene>
    <name evidence="2" type="ORF">FB192DRAFT_1466812</name>
</gene>
<evidence type="ECO:0000313" key="2">
    <source>
        <dbReference type="EMBL" id="KAF1796583.1"/>
    </source>
</evidence>
<evidence type="ECO:0000313" key="3">
    <source>
        <dbReference type="Proteomes" id="UP000469890"/>
    </source>
</evidence>
<accession>A0A8H4B6D9</accession>
<dbReference type="AlphaFoldDB" id="A0A8H4B6D9"/>
<dbReference type="Proteomes" id="UP000469890">
    <property type="component" value="Unassembled WGS sequence"/>
</dbReference>
<proteinExistence type="predicted"/>
<organism evidence="2 3">
    <name type="scientific">Mucor circinelloides f. lusitanicus</name>
    <name type="common">Mucor racemosus var. lusitanicus</name>
    <dbReference type="NCBI Taxonomy" id="29924"/>
    <lineage>
        <taxon>Eukaryota</taxon>
        <taxon>Fungi</taxon>
        <taxon>Fungi incertae sedis</taxon>
        <taxon>Mucoromycota</taxon>
        <taxon>Mucoromycotina</taxon>
        <taxon>Mucoromycetes</taxon>
        <taxon>Mucorales</taxon>
        <taxon>Mucorineae</taxon>
        <taxon>Mucoraceae</taxon>
        <taxon>Mucor</taxon>
    </lineage>
</organism>
<sequence>MSRHSRQLALEALYEQPDLIAKSTSLFDPCGPTGKRGVKSTNFIAFCCLVLTLLLNVLPTVLSKLSPITVNTINGEANSTLTPVNNIFVPTLTDINVPHLSEPANSREATLKFLCGYLPYGCTDAKNVTIAKIVWDNITEPEDVAFLTNNSLTVSINETFATATAPQQFISIAKNTFLASNHTLQLHFMILDLLHADQLFPLITPDLSDLLRQERRRGEGVPVNGTVDRAERWSAIHQTPTLSTVLWQTVNAHAGVANITNDGHCFLCQLIGIITPTQAAALTATSSYAVQTVVDDNYRLSTVLCLLEPSASHISYWYLHTYTQLWNIHHDQNPYAFFGSYDDSAWGAEQAYGSTSSGFLVTATYNSHTVGISIELEPQIIIGVSLVLCIAGNLLLNLVTSPVH</sequence>
<reference evidence="2 3" key="1">
    <citation type="submission" date="2019-09" db="EMBL/GenBank/DDBJ databases">
        <authorList>
            <consortium name="DOE Joint Genome Institute"/>
            <person name="Mondo S.J."/>
            <person name="Navarro-Mendoza M.I."/>
            <person name="Perez-Arques C."/>
            <person name="Panchal S."/>
            <person name="Nicolas F.E."/>
            <person name="Ganguly P."/>
            <person name="Pangilinan J."/>
            <person name="Grigoriev I."/>
            <person name="Heitman J."/>
            <person name="Sanya K."/>
            <person name="Garre V."/>
        </authorList>
    </citation>
    <scope>NUCLEOTIDE SEQUENCE [LARGE SCALE GENOMIC DNA]</scope>
    <source>
        <strain evidence="2 3">MU402</strain>
    </source>
</reference>
<dbReference type="EMBL" id="JAAECE010000012">
    <property type="protein sequence ID" value="KAF1796583.1"/>
    <property type="molecule type" value="Genomic_DNA"/>
</dbReference>